<feature type="compositionally biased region" description="Basic residues" evidence="8">
    <location>
        <begin position="375"/>
        <end position="389"/>
    </location>
</feature>
<protein>
    <submittedName>
        <fullName evidence="11">Zinc finger protein</fullName>
    </submittedName>
</protein>
<feature type="region of interest" description="Disordered" evidence="8">
    <location>
        <begin position="352"/>
        <end position="403"/>
    </location>
</feature>
<dbReference type="WBParaSite" id="GPLIN_001300700">
    <property type="protein sequence ID" value="GPLIN_001300700"/>
    <property type="gene ID" value="GPLIN_001300700"/>
</dbReference>
<feature type="domain" description="C2H2-type" evidence="9">
    <location>
        <begin position="239"/>
        <end position="261"/>
    </location>
</feature>
<feature type="domain" description="C2H2-type" evidence="9">
    <location>
        <begin position="211"/>
        <end position="238"/>
    </location>
</feature>
<evidence type="ECO:0000259" key="9">
    <source>
        <dbReference type="PROSITE" id="PS50157"/>
    </source>
</evidence>
<feature type="compositionally biased region" description="Polar residues" evidence="8">
    <location>
        <begin position="616"/>
        <end position="625"/>
    </location>
</feature>
<keyword evidence="6" id="KW-0539">Nucleus</keyword>
<evidence type="ECO:0000256" key="2">
    <source>
        <dbReference type="ARBA" id="ARBA00022723"/>
    </source>
</evidence>
<dbReference type="SMART" id="SM00355">
    <property type="entry name" value="ZnF_C2H2"/>
    <property type="match status" value="6"/>
</dbReference>
<feature type="compositionally biased region" description="Basic and acidic residues" evidence="8">
    <location>
        <begin position="119"/>
        <end position="128"/>
    </location>
</feature>
<feature type="compositionally biased region" description="Low complexity" evidence="8">
    <location>
        <begin position="674"/>
        <end position="695"/>
    </location>
</feature>
<organism evidence="10 11">
    <name type="scientific">Globodera pallida</name>
    <name type="common">Potato cyst nematode worm</name>
    <name type="synonym">Heterodera pallida</name>
    <dbReference type="NCBI Taxonomy" id="36090"/>
    <lineage>
        <taxon>Eukaryota</taxon>
        <taxon>Metazoa</taxon>
        <taxon>Ecdysozoa</taxon>
        <taxon>Nematoda</taxon>
        <taxon>Chromadorea</taxon>
        <taxon>Rhabditida</taxon>
        <taxon>Tylenchina</taxon>
        <taxon>Tylenchomorpha</taxon>
        <taxon>Tylenchoidea</taxon>
        <taxon>Heteroderidae</taxon>
        <taxon>Heteroderinae</taxon>
        <taxon>Globodera</taxon>
    </lineage>
</organism>
<keyword evidence="10" id="KW-1185">Reference proteome</keyword>
<dbReference type="FunFam" id="3.30.160.60:FF:000446">
    <property type="entry name" value="Zinc finger protein"/>
    <property type="match status" value="1"/>
</dbReference>
<keyword evidence="4 7" id="KW-0863">Zinc-finger</keyword>
<keyword evidence="2" id="KW-0479">Metal-binding</keyword>
<evidence type="ECO:0000256" key="3">
    <source>
        <dbReference type="ARBA" id="ARBA00022737"/>
    </source>
</evidence>
<dbReference type="PANTHER" id="PTHR16515">
    <property type="entry name" value="PR DOMAIN ZINC FINGER PROTEIN"/>
    <property type="match status" value="1"/>
</dbReference>
<comment type="subcellular location">
    <subcellularLocation>
        <location evidence="1">Nucleus</location>
    </subcellularLocation>
</comment>
<dbReference type="GO" id="GO:0000122">
    <property type="term" value="P:negative regulation of transcription by RNA polymerase II"/>
    <property type="evidence" value="ECO:0007669"/>
    <property type="project" value="UniProtKB-ARBA"/>
</dbReference>
<evidence type="ECO:0000256" key="1">
    <source>
        <dbReference type="ARBA" id="ARBA00004123"/>
    </source>
</evidence>
<feature type="compositionally biased region" description="Acidic residues" evidence="8">
    <location>
        <begin position="627"/>
        <end position="636"/>
    </location>
</feature>
<evidence type="ECO:0000256" key="6">
    <source>
        <dbReference type="ARBA" id="ARBA00023242"/>
    </source>
</evidence>
<feature type="compositionally biased region" description="Acidic residues" evidence="8">
    <location>
        <begin position="130"/>
        <end position="142"/>
    </location>
</feature>
<dbReference type="Gene3D" id="3.30.160.60">
    <property type="entry name" value="Classic Zinc Finger"/>
    <property type="match status" value="2"/>
</dbReference>
<accession>A0A183CJF1</accession>
<dbReference type="GO" id="GO:0008270">
    <property type="term" value="F:zinc ion binding"/>
    <property type="evidence" value="ECO:0007669"/>
    <property type="project" value="UniProtKB-KW"/>
</dbReference>
<feature type="region of interest" description="Disordered" evidence="8">
    <location>
        <begin position="538"/>
        <end position="574"/>
    </location>
</feature>
<reference evidence="11" key="2">
    <citation type="submission" date="2016-06" db="UniProtKB">
        <authorList>
            <consortium name="WormBaseParasite"/>
        </authorList>
    </citation>
    <scope>IDENTIFICATION</scope>
</reference>
<dbReference type="Proteomes" id="UP000050741">
    <property type="component" value="Unassembled WGS sequence"/>
</dbReference>
<feature type="region of interest" description="Disordered" evidence="8">
    <location>
        <begin position="605"/>
        <end position="722"/>
    </location>
</feature>
<evidence type="ECO:0000256" key="5">
    <source>
        <dbReference type="ARBA" id="ARBA00022833"/>
    </source>
</evidence>
<proteinExistence type="predicted"/>
<keyword evidence="3" id="KW-0677">Repeat</keyword>
<dbReference type="PROSITE" id="PS00028">
    <property type="entry name" value="ZINC_FINGER_C2H2_1"/>
    <property type="match status" value="4"/>
</dbReference>
<dbReference type="InterPro" id="IPR050331">
    <property type="entry name" value="Zinc_finger"/>
</dbReference>
<evidence type="ECO:0000313" key="10">
    <source>
        <dbReference type="Proteomes" id="UP000050741"/>
    </source>
</evidence>
<evidence type="ECO:0000256" key="8">
    <source>
        <dbReference type="SAM" id="MobiDB-lite"/>
    </source>
</evidence>
<feature type="region of interest" description="Disordered" evidence="8">
    <location>
        <begin position="105"/>
        <end position="179"/>
    </location>
</feature>
<sequence>MDTRSNACTECGFTTRDSAQFTRHVERHESGGMSSRKNSKAVLPPTTPAATTTTSDGTDADFQHLLDLALPKIGEMDNASTNCSAEDEMIVRRLADLSRFLNANHQHRSEDSVSPMDLSAEKRPKMEIVDNGDDDDEEEDGDGEKTADEKSNCPPLGHRQKTKSRSKSNGAGGGGGGKTTHKCPHCTFTTYMSQHMKSHLRAHENFIGQMYVCDVCGMAFSQKANMHRHRGTHSGVKPYECRFCQKRFFRKDQMQEHSMTHIKTGDDFDCPVSGCECKFSQHSLLRQHLDERHAISASQQAHCKRCTLQFANSRRLLLHYQTKHDEYYNAASPVADGHSPVKRLVVVNASSSESCSGGGAVVRPSSSSSAPSSVHHPKRKGRKRQRRQRSNSQSRAPLLHSPKLLAGKRAENCAPPHVQQQSSGSSSSGGYNVEELLRLNCASANAIVKHNAILPNATHSMFKMPSPASSATSAGFELFRDQLLRNTSIFAQQLGNVPPSTFSSHPIAQQKDQNQQVAAAAAAHLLMQSFLMPQQHPAATTNSVNHHNHQGPANPPTEEEPSRNFSPKHLPLAKSPDCRGLVLHGFNAREGIGCEQKLVKHELATTTTTTNSSSTPPMTISQINDNGMEEEEEGSESEAGADSKKQDEEMRSKIVHEDSREAESSAAPKSRHGTSSAHSSTTHSPSSASSTSSASNVVIGGESTASSSGVNAGGASVSVESSPLKDLNNKLLSRALMSASSAAAGTASEGLLLKGLMMMEPSSAGGGGHGLCPLWADVQRPDAVLAAQGPPLGGGPVAMQFVRAVLL</sequence>
<dbReference type="PROSITE" id="PS50157">
    <property type="entry name" value="ZINC_FINGER_C2H2_2"/>
    <property type="match status" value="2"/>
</dbReference>
<feature type="compositionally biased region" description="Low complexity" evidence="8">
    <location>
        <begin position="48"/>
        <end position="57"/>
    </location>
</feature>
<dbReference type="Pfam" id="PF00096">
    <property type="entry name" value="zf-C2H2"/>
    <property type="match status" value="1"/>
</dbReference>
<dbReference type="InterPro" id="IPR013087">
    <property type="entry name" value="Znf_C2H2_type"/>
</dbReference>
<dbReference type="AlphaFoldDB" id="A0A183CJF1"/>
<evidence type="ECO:0000256" key="4">
    <source>
        <dbReference type="ARBA" id="ARBA00022771"/>
    </source>
</evidence>
<dbReference type="GO" id="GO:0005634">
    <property type="term" value="C:nucleus"/>
    <property type="evidence" value="ECO:0007669"/>
    <property type="project" value="UniProtKB-SubCell"/>
</dbReference>
<reference evidence="10" key="1">
    <citation type="submission" date="2014-05" db="EMBL/GenBank/DDBJ databases">
        <title>The genome and life-stage specific transcriptomes of Globodera pallida elucidate key aspects of plant parasitism by a cyst nematode.</title>
        <authorList>
            <person name="Cotton J.A."/>
            <person name="Lilley C.J."/>
            <person name="Jones L.M."/>
            <person name="Kikuchi T."/>
            <person name="Reid A.J."/>
            <person name="Thorpe P."/>
            <person name="Tsai I.J."/>
            <person name="Beasley H."/>
            <person name="Blok V."/>
            <person name="Cock P.J.A."/>
            <person name="Van den Akker S.E."/>
            <person name="Holroyd N."/>
            <person name="Hunt M."/>
            <person name="Mantelin S."/>
            <person name="Naghra H."/>
            <person name="Pain A."/>
            <person name="Palomares-Rius J.E."/>
            <person name="Zarowiecki M."/>
            <person name="Berriman M."/>
            <person name="Jones J.T."/>
            <person name="Urwin P.E."/>
        </authorList>
    </citation>
    <scope>NUCLEOTIDE SEQUENCE [LARGE SCALE GENOMIC DNA]</scope>
    <source>
        <strain evidence="10">Lindley</strain>
    </source>
</reference>
<dbReference type="InterPro" id="IPR036236">
    <property type="entry name" value="Znf_C2H2_sf"/>
</dbReference>
<name>A0A183CJF1_GLOPA</name>
<evidence type="ECO:0000313" key="11">
    <source>
        <dbReference type="WBParaSite" id="GPLIN_001300700"/>
    </source>
</evidence>
<dbReference type="SUPFAM" id="SSF57667">
    <property type="entry name" value="beta-beta-alpha zinc fingers"/>
    <property type="match status" value="2"/>
</dbReference>
<feature type="region of interest" description="Disordered" evidence="8">
    <location>
        <begin position="25"/>
        <end position="59"/>
    </location>
</feature>
<feature type="compositionally biased region" description="Low complexity" evidence="8">
    <location>
        <begin position="703"/>
        <end position="722"/>
    </location>
</feature>
<keyword evidence="5" id="KW-0862">Zinc</keyword>
<evidence type="ECO:0000256" key="7">
    <source>
        <dbReference type="PROSITE-ProRule" id="PRU00042"/>
    </source>
</evidence>
<dbReference type="PANTHER" id="PTHR16515:SF49">
    <property type="entry name" value="GASTRULA ZINC FINGER PROTEIN XLCGF49.1-LIKE-RELATED"/>
    <property type="match status" value="1"/>
</dbReference>
<dbReference type="FunFam" id="3.30.160.60:FF:003608">
    <property type="entry name" value="Zinc finger and BTB domain-containing 32"/>
    <property type="match status" value="1"/>
</dbReference>
<feature type="compositionally biased region" description="Low complexity" evidence="8">
    <location>
        <begin position="352"/>
        <end position="374"/>
    </location>
</feature>
<feature type="compositionally biased region" description="Low complexity" evidence="8">
    <location>
        <begin position="605"/>
        <end position="615"/>
    </location>
</feature>
<feature type="compositionally biased region" description="Basic and acidic residues" evidence="8">
    <location>
        <begin position="641"/>
        <end position="663"/>
    </location>
</feature>